<evidence type="ECO:0000256" key="3">
    <source>
        <dbReference type="ARBA" id="ARBA00022692"/>
    </source>
</evidence>
<keyword evidence="1" id="KW-1003">Cell membrane</keyword>
<dbReference type="GO" id="GO:0043093">
    <property type="term" value="P:FtsZ-dependent cytokinesis"/>
    <property type="evidence" value="ECO:0007669"/>
    <property type="project" value="TreeGrafter"/>
</dbReference>
<evidence type="ECO:0000256" key="8">
    <source>
        <dbReference type="SAM" id="Phobius"/>
    </source>
</evidence>
<evidence type="ECO:0000313" key="9">
    <source>
        <dbReference type="EMBL" id="GLI35022.1"/>
    </source>
</evidence>
<name>A0A9W6L7W2_9BACT</name>
<evidence type="ECO:0000313" key="10">
    <source>
        <dbReference type="Proteomes" id="UP001144372"/>
    </source>
</evidence>
<keyword evidence="4 8" id="KW-1133">Transmembrane helix</keyword>
<keyword evidence="3 8" id="KW-0812">Transmembrane</keyword>
<feature type="coiled-coil region" evidence="7">
    <location>
        <begin position="57"/>
        <end position="91"/>
    </location>
</feature>
<keyword evidence="7" id="KW-0175">Coiled coil</keyword>
<evidence type="ECO:0000256" key="7">
    <source>
        <dbReference type="SAM" id="Coils"/>
    </source>
</evidence>
<keyword evidence="10" id="KW-1185">Reference proteome</keyword>
<dbReference type="InterPro" id="IPR023081">
    <property type="entry name" value="Cell_div_FtsB"/>
</dbReference>
<dbReference type="RefSeq" id="WP_281794535.1">
    <property type="nucleotide sequence ID" value="NZ_BSDR01000001.1"/>
</dbReference>
<evidence type="ECO:0000256" key="6">
    <source>
        <dbReference type="ARBA" id="ARBA00023306"/>
    </source>
</evidence>
<evidence type="ECO:0000256" key="2">
    <source>
        <dbReference type="ARBA" id="ARBA00022618"/>
    </source>
</evidence>
<dbReference type="Pfam" id="PF04977">
    <property type="entry name" value="DivIC"/>
    <property type="match status" value="1"/>
</dbReference>
<organism evidence="9 10">
    <name type="scientific">Desulforhabdus amnigena</name>
    <dbReference type="NCBI Taxonomy" id="40218"/>
    <lineage>
        <taxon>Bacteria</taxon>
        <taxon>Pseudomonadati</taxon>
        <taxon>Thermodesulfobacteriota</taxon>
        <taxon>Syntrophobacteria</taxon>
        <taxon>Syntrophobacterales</taxon>
        <taxon>Syntrophobacteraceae</taxon>
        <taxon>Desulforhabdus</taxon>
    </lineage>
</organism>
<dbReference type="AlphaFoldDB" id="A0A9W6L7W2"/>
<evidence type="ECO:0000256" key="5">
    <source>
        <dbReference type="ARBA" id="ARBA00023136"/>
    </source>
</evidence>
<sequence length="124" mass="14206">MNSKNSFANRFDPSKKGKPGTLSNGLHVVRFLVILFVALNVLLLYGIFFSSQGILGYRQQTAQVAELEKKIAELKRKNHKLFNKIQSFKKDPQAQERLVRQQLGWAKENELMIEFVTPEKADAQ</sequence>
<protein>
    <recommendedName>
        <fullName evidence="11">Septum formation initiator family protein</fullName>
    </recommendedName>
</protein>
<accession>A0A9W6L7W2</accession>
<evidence type="ECO:0000256" key="4">
    <source>
        <dbReference type="ARBA" id="ARBA00022989"/>
    </source>
</evidence>
<dbReference type="EMBL" id="BSDR01000001">
    <property type="protein sequence ID" value="GLI35022.1"/>
    <property type="molecule type" value="Genomic_DNA"/>
</dbReference>
<dbReference type="PANTHER" id="PTHR37485:SF1">
    <property type="entry name" value="CELL DIVISION PROTEIN FTSB"/>
    <property type="match status" value="1"/>
</dbReference>
<gene>
    <name evidence="9" type="ORF">DAMNIGENAA_24550</name>
</gene>
<evidence type="ECO:0008006" key="11">
    <source>
        <dbReference type="Google" id="ProtNLM"/>
    </source>
</evidence>
<keyword evidence="6" id="KW-0131">Cell cycle</keyword>
<dbReference type="InterPro" id="IPR007060">
    <property type="entry name" value="FtsL/DivIC"/>
</dbReference>
<feature type="transmembrane region" description="Helical" evidence="8">
    <location>
        <begin position="28"/>
        <end position="49"/>
    </location>
</feature>
<dbReference type="Proteomes" id="UP001144372">
    <property type="component" value="Unassembled WGS sequence"/>
</dbReference>
<evidence type="ECO:0000256" key="1">
    <source>
        <dbReference type="ARBA" id="ARBA00022475"/>
    </source>
</evidence>
<keyword evidence="5 8" id="KW-0472">Membrane</keyword>
<proteinExistence type="predicted"/>
<reference evidence="9" key="1">
    <citation type="submission" date="2022-12" db="EMBL/GenBank/DDBJ databases">
        <title>Reference genome sequencing for broad-spectrum identification of bacterial and archaeal isolates by mass spectrometry.</title>
        <authorList>
            <person name="Sekiguchi Y."/>
            <person name="Tourlousse D.M."/>
        </authorList>
    </citation>
    <scope>NUCLEOTIDE SEQUENCE</scope>
    <source>
        <strain evidence="9">ASRB1</strain>
    </source>
</reference>
<keyword evidence="2" id="KW-0132">Cell division</keyword>
<comment type="caution">
    <text evidence="9">The sequence shown here is derived from an EMBL/GenBank/DDBJ whole genome shotgun (WGS) entry which is preliminary data.</text>
</comment>
<dbReference type="PANTHER" id="PTHR37485">
    <property type="entry name" value="CELL DIVISION PROTEIN FTSB"/>
    <property type="match status" value="1"/>
</dbReference>
<dbReference type="GO" id="GO:0030428">
    <property type="term" value="C:cell septum"/>
    <property type="evidence" value="ECO:0007669"/>
    <property type="project" value="TreeGrafter"/>
</dbReference>